<evidence type="ECO:0000313" key="5">
    <source>
        <dbReference type="Proteomes" id="UP000183190"/>
    </source>
</evidence>
<dbReference type="PANTHER" id="PTHR30244">
    <property type="entry name" value="TRANSAMINASE"/>
    <property type="match status" value="1"/>
</dbReference>
<dbReference type="AlphaFoldDB" id="A0A1H6KSU3"/>
<dbReference type="InterPro" id="IPR015421">
    <property type="entry name" value="PyrdxlP-dep_Trfase_major"/>
</dbReference>
<keyword evidence="2 3" id="KW-0663">Pyridoxal phosphate</keyword>
<dbReference type="Gene3D" id="3.90.1150.10">
    <property type="entry name" value="Aspartate Aminotransferase, domain 1"/>
    <property type="match status" value="1"/>
</dbReference>
<feature type="modified residue" description="N6-(pyridoxal phosphate)lysine" evidence="2">
    <location>
        <position position="202"/>
    </location>
</feature>
<dbReference type="CDD" id="cd00616">
    <property type="entry name" value="AHBA_syn"/>
    <property type="match status" value="1"/>
</dbReference>
<evidence type="ECO:0000256" key="1">
    <source>
        <dbReference type="PIRSR" id="PIRSR000390-1"/>
    </source>
</evidence>
<comment type="similarity">
    <text evidence="3">Belongs to the DegT/DnrJ/EryC1 family.</text>
</comment>
<dbReference type="InterPro" id="IPR000653">
    <property type="entry name" value="DegT/StrS_aminotransferase"/>
</dbReference>
<sequence length="405" mass="44890">MSSTQKRSIPFSPPDISEAEINEVCEALRSGWITTGPKTKQLEKEVAEYVGTDRAVCLNSQTACAEMALRILGIGEGDEVIVPAYTYTASASVVYHVGAKIVLVDVQKDSLEMDYDALENAITEKTKAIIPVDLAGIPCDYDRIFAIVEAKKNLFKPSNKIQEALGRIAVCADTAHAFGASWHGRMAGSIADFSSFSFHAVKNFTTAEGGALSWRNIDGIDNEEIYHNVQLFSLHGQSKDALAKTQLGAWEYDIVGAWYKCNMTDIAAAMGLAQMKRYPGMLARRKQIIEKYDSVLVPLGVETLKHYTEDHISSGHLYITRIPGISPEKRSDIIIEMAEQGVACNVHYKPLPMHTAYKDMGFDIKDFPNAYNRFANEITLPLHTCLTDEDVEYVLEKYSSIIRSL</sequence>
<dbReference type="Proteomes" id="UP000183190">
    <property type="component" value="Unassembled WGS sequence"/>
</dbReference>
<evidence type="ECO:0000313" key="4">
    <source>
        <dbReference type="EMBL" id="SEH74942.1"/>
    </source>
</evidence>
<protein>
    <submittedName>
        <fullName evidence="4">dTDP-4-amino-4,6-dideoxygalactose transaminase</fullName>
    </submittedName>
</protein>
<dbReference type="GO" id="GO:0000271">
    <property type="term" value="P:polysaccharide biosynthetic process"/>
    <property type="evidence" value="ECO:0007669"/>
    <property type="project" value="TreeGrafter"/>
</dbReference>
<dbReference type="RefSeq" id="WP_074717873.1">
    <property type="nucleotide sequence ID" value="NZ_FNWV01000009.1"/>
</dbReference>
<evidence type="ECO:0000256" key="2">
    <source>
        <dbReference type="PIRSR" id="PIRSR000390-2"/>
    </source>
</evidence>
<proteinExistence type="inferred from homology"/>
<dbReference type="InterPro" id="IPR015424">
    <property type="entry name" value="PyrdxlP-dep_Trfase"/>
</dbReference>
<dbReference type="GO" id="GO:0008483">
    <property type="term" value="F:transaminase activity"/>
    <property type="evidence" value="ECO:0007669"/>
    <property type="project" value="TreeGrafter"/>
</dbReference>
<dbReference type="Gene3D" id="3.40.640.10">
    <property type="entry name" value="Type I PLP-dependent aspartate aminotransferase-like (Major domain)"/>
    <property type="match status" value="1"/>
</dbReference>
<gene>
    <name evidence="4" type="ORF">SAMN02910265_02475</name>
</gene>
<dbReference type="EMBL" id="FNWV01000009">
    <property type="protein sequence ID" value="SEH74942.1"/>
    <property type="molecule type" value="Genomic_DNA"/>
</dbReference>
<dbReference type="PIRSF" id="PIRSF000390">
    <property type="entry name" value="PLP_StrS"/>
    <property type="match status" value="1"/>
</dbReference>
<reference evidence="4 5" key="1">
    <citation type="submission" date="2016-10" db="EMBL/GenBank/DDBJ databases">
        <authorList>
            <person name="de Groot N.N."/>
        </authorList>
    </citation>
    <scope>NUCLEOTIDE SEQUENCE [LARGE SCALE GENOMIC DNA]</scope>
    <source>
        <strain evidence="4 5">YAD2003</strain>
    </source>
</reference>
<evidence type="ECO:0000256" key="3">
    <source>
        <dbReference type="RuleBase" id="RU004508"/>
    </source>
</evidence>
<name>A0A1H6KSU3_RUMFL</name>
<dbReference type="Pfam" id="PF01041">
    <property type="entry name" value="DegT_DnrJ_EryC1"/>
    <property type="match status" value="1"/>
</dbReference>
<accession>A0A1H6KSU3</accession>
<dbReference type="PANTHER" id="PTHR30244:SF34">
    <property type="entry name" value="DTDP-4-AMINO-4,6-DIDEOXYGALACTOSE TRANSAMINASE"/>
    <property type="match status" value="1"/>
</dbReference>
<dbReference type="FunFam" id="3.90.1150.10:FF:000092">
    <property type="entry name" value="Capsular polysaccharide biosynthesis protein"/>
    <property type="match status" value="1"/>
</dbReference>
<dbReference type="OrthoDB" id="9810913at2"/>
<dbReference type="FunFam" id="3.40.640.10:FF:000077">
    <property type="entry name" value="Spore coat polysaccharide biosynthesis protein spsC"/>
    <property type="match status" value="1"/>
</dbReference>
<feature type="active site" description="Proton acceptor" evidence="1">
    <location>
        <position position="202"/>
    </location>
</feature>
<dbReference type="InterPro" id="IPR015422">
    <property type="entry name" value="PyrdxlP-dep_Trfase_small"/>
</dbReference>
<dbReference type="SUPFAM" id="SSF53383">
    <property type="entry name" value="PLP-dependent transferases"/>
    <property type="match status" value="1"/>
</dbReference>
<organism evidence="4 5">
    <name type="scientific">Ruminococcus flavefaciens</name>
    <dbReference type="NCBI Taxonomy" id="1265"/>
    <lineage>
        <taxon>Bacteria</taxon>
        <taxon>Bacillati</taxon>
        <taxon>Bacillota</taxon>
        <taxon>Clostridia</taxon>
        <taxon>Eubacteriales</taxon>
        <taxon>Oscillospiraceae</taxon>
        <taxon>Ruminococcus</taxon>
    </lineage>
</organism>
<dbReference type="GO" id="GO:0030170">
    <property type="term" value="F:pyridoxal phosphate binding"/>
    <property type="evidence" value="ECO:0007669"/>
    <property type="project" value="TreeGrafter"/>
</dbReference>